<reference evidence="2 3" key="1">
    <citation type="submission" date="2018-12" db="EMBL/GenBank/DDBJ databases">
        <authorList>
            <person name="Grouzdev D.S."/>
            <person name="Krutkina M.S."/>
        </authorList>
    </citation>
    <scope>NUCLEOTIDE SEQUENCE [LARGE SCALE GENOMIC DNA]</scope>
    <source>
        <strain evidence="2 3">RmlP026</strain>
    </source>
</reference>
<keyword evidence="1" id="KW-1133">Transmembrane helix</keyword>
<sequence length="75" mass="7582">MPAHYAFLDPTADGSFGFATAAPSVAASQRASLGRGLALVLLLAASSLASVYLPLAMHGADWVEDSAPGPLVANR</sequence>
<keyword evidence="1" id="KW-0812">Transmembrane</keyword>
<protein>
    <submittedName>
        <fullName evidence="2">Uncharacterized protein</fullName>
    </submittedName>
</protein>
<gene>
    <name evidence="2" type="ORF">D3273_17705</name>
</gene>
<keyword evidence="1" id="KW-0472">Membrane</keyword>
<evidence type="ECO:0000313" key="3">
    <source>
        <dbReference type="Proteomes" id="UP000290759"/>
    </source>
</evidence>
<keyword evidence="3" id="KW-1185">Reference proteome</keyword>
<dbReference type="RefSeq" id="WP_129228219.1">
    <property type="nucleotide sequence ID" value="NZ_QYBB01000022.1"/>
</dbReference>
<comment type="caution">
    <text evidence="2">The sequence shown here is derived from an EMBL/GenBank/DDBJ whole genome shotgun (WGS) entry which is preliminary data.</text>
</comment>
<feature type="transmembrane region" description="Helical" evidence="1">
    <location>
        <begin position="37"/>
        <end position="55"/>
    </location>
</feature>
<accession>A0A4Q2U3A8</accession>
<proteinExistence type="predicted"/>
<evidence type="ECO:0000256" key="1">
    <source>
        <dbReference type="SAM" id="Phobius"/>
    </source>
</evidence>
<reference evidence="2 3" key="2">
    <citation type="submission" date="2019-02" db="EMBL/GenBank/DDBJ databases">
        <title>'Lichenibacterium ramalinii' gen. nov. sp. nov., 'Lichenibacterium minor' gen. nov. sp. nov.</title>
        <authorList>
            <person name="Pankratov T."/>
        </authorList>
    </citation>
    <scope>NUCLEOTIDE SEQUENCE [LARGE SCALE GENOMIC DNA]</scope>
    <source>
        <strain evidence="2 3">RmlP026</strain>
    </source>
</reference>
<organism evidence="2 3">
    <name type="scientific">Lichenibacterium minor</name>
    <dbReference type="NCBI Taxonomy" id="2316528"/>
    <lineage>
        <taxon>Bacteria</taxon>
        <taxon>Pseudomonadati</taxon>
        <taxon>Pseudomonadota</taxon>
        <taxon>Alphaproteobacteria</taxon>
        <taxon>Hyphomicrobiales</taxon>
        <taxon>Lichenihabitantaceae</taxon>
        <taxon>Lichenibacterium</taxon>
    </lineage>
</organism>
<name>A0A4Q2U3A8_9HYPH</name>
<dbReference type="AlphaFoldDB" id="A0A4Q2U3A8"/>
<dbReference type="EMBL" id="QYBB01000022">
    <property type="protein sequence ID" value="RYC30680.1"/>
    <property type="molecule type" value="Genomic_DNA"/>
</dbReference>
<dbReference type="Proteomes" id="UP000290759">
    <property type="component" value="Unassembled WGS sequence"/>
</dbReference>
<evidence type="ECO:0000313" key="2">
    <source>
        <dbReference type="EMBL" id="RYC30680.1"/>
    </source>
</evidence>